<organism evidence="2 3">
    <name type="scientific">Candidatus Mediterraneibacter caccavium</name>
    <dbReference type="NCBI Taxonomy" id="2838661"/>
    <lineage>
        <taxon>Bacteria</taxon>
        <taxon>Bacillati</taxon>
        <taxon>Bacillota</taxon>
        <taxon>Clostridia</taxon>
        <taxon>Lachnospirales</taxon>
        <taxon>Lachnospiraceae</taxon>
        <taxon>Mediterraneibacter</taxon>
    </lineage>
</organism>
<dbReference type="SUPFAM" id="SSF53850">
    <property type="entry name" value="Periplasmic binding protein-like II"/>
    <property type="match status" value="1"/>
</dbReference>
<dbReference type="Gene3D" id="3.40.190.10">
    <property type="entry name" value="Periplasmic binding protein-like II"/>
    <property type="match status" value="2"/>
</dbReference>
<dbReference type="PANTHER" id="PTHR43649:SF12">
    <property type="entry name" value="DIACETYLCHITOBIOSE BINDING PROTEIN DASA"/>
    <property type="match status" value="1"/>
</dbReference>
<feature type="signal peptide" evidence="1">
    <location>
        <begin position="1"/>
        <end position="24"/>
    </location>
</feature>
<dbReference type="Pfam" id="PF13416">
    <property type="entry name" value="SBP_bac_8"/>
    <property type="match status" value="1"/>
</dbReference>
<dbReference type="PROSITE" id="PS51257">
    <property type="entry name" value="PROKAR_LIPOPROTEIN"/>
    <property type="match status" value="1"/>
</dbReference>
<comment type="caution">
    <text evidence="2">The sequence shown here is derived from an EMBL/GenBank/DDBJ whole genome shotgun (WGS) entry which is preliminary data.</text>
</comment>
<dbReference type="PANTHER" id="PTHR43649">
    <property type="entry name" value="ARABINOSE-BINDING PROTEIN-RELATED"/>
    <property type="match status" value="1"/>
</dbReference>
<reference evidence="2" key="1">
    <citation type="journal article" date="2021" name="PeerJ">
        <title>Extensive microbial diversity within the chicken gut microbiome revealed by metagenomics and culture.</title>
        <authorList>
            <person name="Gilroy R."/>
            <person name="Ravi A."/>
            <person name="Getino M."/>
            <person name="Pursley I."/>
            <person name="Horton D.L."/>
            <person name="Alikhan N.F."/>
            <person name="Baker D."/>
            <person name="Gharbi K."/>
            <person name="Hall N."/>
            <person name="Watson M."/>
            <person name="Adriaenssens E.M."/>
            <person name="Foster-Nyarko E."/>
            <person name="Jarju S."/>
            <person name="Secka A."/>
            <person name="Antonio M."/>
            <person name="Oren A."/>
            <person name="Chaudhuri R.R."/>
            <person name="La Ragione R."/>
            <person name="Hildebrand F."/>
            <person name="Pallen M.J."/>
        </authorList>
    </citation>
    <scope>NUCLEOTIDE SEQUENCE</scope>
    <source>
        <strain evidence="2">ChiSjej5B23-15282</strain>
    </source>
</reference>
<protein>
    <submittedName>
        <fullName evidence="2">ABC transporter substrate-binding protein</fullName>
    </submittedName>
</protein>
<accession>A0A9D1VV93</accession>
<gene>
    <name evidence="2" type="ORF">H9981_01090</name>
</gene>
<dbReference type="InterPro" id="IPR006059">
    <property type="entry name" value="SBP"/>
</dbReference>
<dbReference type="InterPro" id="IPR050490">
    <property type="entry name" value="Bact_solute-bd_prot1"/>
</dbReference>
<evidence type="ECO:0000313" key="2">
    <source>
        <dbReference type="EMBL" id="HIX47609.1"/>
    </source>
</evidence>
<reference evidence="2" key="2">
    <citation type="submission" date="2021-04" db="EMBL/GenBank/DDBJ databases">
        <authorList>
            <person name="Gilroy R."/>
        </authorList>
    </citation>
    <scope>NUCLEOTIDE SEQUENCE</scope>
    <source>
        <strain evidence="2">ChiSjej5B23-15282</strain>
    </source>
</reference>
<dbReference type="AlphaFoldDB" id="A0A9D1VV93"/>
<evidence type="ECO:0000313" key="3">
    <source>
        <dbReference type="Proteomes" id="UP000824243"/>
    </source>
</evidence>
<proteinExistence type="predicted"/>
<evidence type="ECO:0000256" key="1">
    <source>
        <dbReference type="SAM" id="SignalP"/>
    </source>
</evidence>
<dbReference type="EMBL" id="DXFA01000018">
    <property type="protein sequence ID" value="HIX47609.1"/>
    <property type="molecule type" value="Genomic_DNA"/>
</dbReference>
<dbReference type="Proteomes" id="UP000824243">
    <property type="component" value="Unassembled WGS sequence"/>
</dbReference>
<name>A0A9D1VV93_9FIRM</name>
<keyword evidence="1" id="KW-0732">Signal</keyword>
<sequence>MRKRVVFRRLTAAGIAGICIFAGAGCRQETEEAPIEITLMHGYGGTLESYQIMQEIYDEFSEQNPDIRLNSIAYINNQVAVEKANDMLAVGEMPDILSTNSLSYIIDNAVKTGMALDLMPYIEEDPEWKEQIHPSVFETWEDEQGHLYTIPDALEWAGYWYNADYLKAAGITDENGDVKIPRTWSEMIGTAEDIQDWINETGQDIAVFSLDKVQITEYLFPVRLAGDGEAGTASAQHPEDGIDKGAVERTVADLGILKSYSRDVDNIESARQQFCEGKTVFYFNGVWETEAVENSTFSQSFAYANYPSEDGHSISYMSSPSGYILAQQEDKRKEEACIRFLKYMLSDEVQKKIAFETDQVPCNPKVNNSVAAQSETLFGEAVRTVQAADQHIKALTSVWEREKLDVIDTCLIQALDDPQALGTMVGQLGAK</sequence>
<feature type="chain" id="PRO_5038605245" evidence="1">
    <location>
        <begin position="25"/>
        <end position="431"/>
    </location>
</feature>